<evidence type="ECO:0000313" key="3">
    <source>
        <dbReference type="Proteomes" id="UP000267342"/>
    </source>
</evidence>
<evidence type="ECO:0000313" key="2">
    <source>
        <dbReference type="EMBL" id="BBG30598.1"/>
    </source>
</evidence>
<dbReference type="InterPro" id="IPR017776">
    <property type="entry name" value="FeS_assembly_SufT_put"/>
</dbReference>
<evidence type="ECO:0000259" key="1">
    <source>
        <dbReference type="Pfam" id="PF01883"/>
    </source>
</evidence>
<dbReference type="Proteomes" id="UP000267342">
    <property type="component" value="Chromosome"/>
</dbReference>
<dbReference type="AlphaFoldDB" id="A0A348HG46"/>
<protein>
    <recommendedName>
        <fullName evidence="1">MIP18 family-like domain-containing protein</fullName>
    </recommendedName>
</protein>
<sequence length="205" mass="22490">MRAPLRHHACTKFPQEILATVTAELQKGQRLTLSRDTDVISIPFGKTVTLESGAEVEVMQARGTSISLAHAGRLYLLEGDQRDAVGLPAIPRPTLPADADDAALEAFVWEQLRTCYDPEIPVDIVELGLVYGCRINTLLTGERMVNIRMTLTAPGCGMGDVIAADARHKILGAPQLSKVHVEIVFDPPWSREMMSEEARLELGMF</sequence>
<dbReference type="STRING" id="1123510.GCA_000620025_01648"/>
<dbReference type="Gene3D" id="3.30.300.130">
    <property type="entry name" value="Fe-S cluster assembly (FSCA)"/>
    <property type="match status" value="1"/>
</dbReference>
<accession>A0A348HG46</accession>
<dbReference type="Pfam" id="PF01883">
    <property type="entry name" value="FeS_assembly_P"/>
    <property type="match status" value="1"/>
</dbReference>
<dbReference type="NCBIfam" id="TIGR03406">
    <property type="entry name" value="FeS_long_SufT"/>
    <property type="match status" value="1"/>
</dbReference>
<dbReference type="KEGG" id="zpl:ZBT109_1852"/>
<dbReference type="InterPro" id="IPR052339">
    <property type="entry name" value="Fe-S_Maturation_MIP18"/>
</dbReference>
<dbReference type="InterPro" id="IPR034904">
    <property type="entry name" value="FSCA_dom_sf"/>
</dbReference>
<dbReference type="SUPFAM" id="SSF117916">
    <property type="entry name" value="Fe-S cluster assembly (FSCA) domain-like"/>
    <property type="match status" value="1"/>
</dbReference>
<dbReference type="PANTHER" id="PTHR42831:SF1">
    <property type="entry name" value="FE-S PROTEIN MATURATION AUXILIARY FACTOR YITW"/>
    <property type="match status" value="1"/>
</dbReference>
<dbReference type="InterPro" id="IPR002744">
    <property type="entry name" value="MIP18-like"/>
</dbReference>
<proteinExistence type="predicted"/>
<organism evidence="2 3">
    <name type="scientific">Zymobacter palmae</name>
    <dbReference type="NCBI Taxonomy" id="33074"/>
    <lineage>
        <taxon>Bacteria</taxon>
        <taxon>Pseudomonadati</taxon>
        <taxon>Pseudomonadota</taxon>
        <taxon>Gammaproteobacteria</taxon>
        <taxon>Oceanospirillales</taxon>
        <taxon>Halomonadaceae</taxon>
        <taxon>Zymobacter group</taxon>
        <taxon>Zymobacter</taxon>
    </lineage>
</organism>
<dbReference type="EMBL" id="AP018933">
    <property type="protein sequence ID" value="BBG30598.1"/>
    <property type="molecule type" value="Genomic_DNA"/>
</dbReference>
<feature type="domain" description="MIP18 family-like" evidence="1">
    <location>
        <begin position="108"/>
        <end position="182"/>
    </location>
</feature>
<gene>
    <name evidence="2" type="ORF">ZBT109_1852</name>
</gene>
<name>A0A348HG46_9GAMM</name>
<dbReference type="PANTHER" id="PTHR42831">
    <property type="entry name" value="FE-S PROTEIN MATURATION AUXILIARY FACTOR YITW"/>
    <property type="match status" value="1"/>
</dbReference>
<reference evidence="2 3" key="1">
    <citation type="submission" date="2018-09" db="EMBL/GenBank/DDBJ databases">
        <title>Zymobacter palmae IAM14233 (=T109) whole genome analysis.</title>
        <authorList>
            <person name="Yanase H."/>
        </authorList>
    </citation>
    <scope>NUCLEOTIDE SEQUENCE [LARGE SCALE GENOMIC DNA]</scope>
    <source>
        <strain evidence="2 3">IAM14233</strain>
    </source>
</reference>
<keyword evidence="3" id="KW-1185">Reference proteome</keyword>